<dbReference type="Pfam" id="PF07886">
    <property type="entry name" value="BA14K"/>
    <property type="match status" value="1"/>
</dbReference>
<dbReference type="GO" id="GO:0030246">
    <property type="term" value="F:carbohydrate binding"/>
    <property type="evidence" value="ECO:0007669"/>
    <property type="project" value="UniProtKB-KW"/>
</dbReference>
<protein>
    <recommendedName>
        <fullName evidence="3">Lectin-like protein BA14k</fullName>
    </recommendedName>
</protein>
<dbReference type="KEGG" id="orm:HTY61_05870"/>
<comment type="similarity">
    <text evidence="2">Belongs to the BA14k family.</text>
</comment>
<dbReference type="GO" id="GO:0016020">
    <property type="term" value="C:membrane"/>
    <property type="evidence" value="ECO:0007669"/>
    <property type="project" value="UniProtKB-SubCell"/>
</dbReference>
<evidence type="ECO:0000256" key="5">
    <source>
        <dbReference type="ARBA" id="ARBA00022734"/>
    </source>
</evidence>
<comment type="function">
    <text evidence="6">Has immunoglobulin-binding and hemagglutination properties, and can bind to mannose. Essential for virulence. May be involved in LPS biosynthesis or polysaccharide transport.</text>
</comment>
<keyword evidence="4" id="KW-0472">Membrane</keyword>
<evidence type="ECO:0000256" key="1">
    <source>
        <dbReference type="ARBA" id="ARBA00004167"/>
    </source>
</evidence>
<name>A0A6N1VL51_9HYPH</name>
<dbReference type="InterPro" id="IPR012413">
    <property type="entry name" value="BA14K"/>
</dbReference>
<dbReference type="Proteomes" id="UP000509367">
    <property type="component" value="Chromosome"/>
</dbReference>
<evidence type="ECO:0000256" key="6">
    <source>
        <dbReference type="ARBA" id="ARBA00025321"/>
    </source>
</evidence>
<reference evidence="7 8" key="1">
    <citation type="submission" date="2020-06" db="EMBL/GenBank/DDBJ databases">
        <title>Oricola thermophila sp. nov. isolated from a tidal sediments.</title>
        <authorList>
            <person name="Kwon K.K."/>
            <person name="Yang S.-H."/>
            <person name="Park M.-J."/>
        </authorList>
    </citation>
    <scope>NUCLEOTIDE SEQUENCE [LARGE SCALE GENOMIC DNA]</scope>
    <source>
        <strain evidence="7 8">MEBiC13590</strain>
    </source>
</reference>
<keyword evidence="5" id="KW-0430">Lectin</keyword>
<keyword evidence="4" id="KW-1003">Cell membrane</keyword>
<evidence type="ECO:0000313" key="7">
    <source>
        <dbReference type="EMBL" id="QKV20545.1"/>
    </source>
</evidence>
<sequence length="54" mass="6157">MANAAQPKEVIIEPVGDPNAHVSWCQARYKSYRVSDNSWQPYHGPRKPCISPYL</sequence>
<gene>
    <name evidence="7" type="ORF">HTY61_05870</name>
</gene>
<evidence type="ECO:0000256" key="4">
    <source>
        <dbReference type="ARBA" id="ARBA00022475"/>
    </source>
</evidence>
<dbReference type="EMBL" id="CP054836">
    <property type="protein sequence ID" value="QKV20545.1"/>
    <property type="molecule type" value="Genomic_DNA"/>
</dbReference>
<comment type="subcellular location">
    <subcellularLocation>
        <location evidence="1">Membrane</location>
        <topology evidence="1">Single-pass membrane protein</topology>
    </subcellularLocation>
</comment>
<organism evidence="7 8">
    <name type="scientific">Oricola thermophila</name>
    <dbReference type="NCBI Taxonomy" id="2742145"/>
    <lineage>
        <taxon>Bacteria</taxon>
        <taxon>Pseudomonadati</taxon>
        <taxon>Pseudomonadota</taxon>
        <taxon>Alphaproteobacteria</taxon>
        <taxon>Hyphomicrobiales</taxon>
        <taxon>Ahrensiaceae</taxon>
        <taxon>Oricola</taxon>
    </lineage>
</organism>
<evidence type="ECO:0000256" key="2">
    <source>
        <dbReference type="ARBA" id="ARBA00010270"/>
    </source>
</evidence>
<evidence type="ECO:0000256" key="3">
    <source>
        <dbReference type="ARBA" id="ARBA00020552"/>
    </source>
</evidence>
<evidence type="ECO:0000313" key="8">
    <source>
        <dbReference type="Proteomes" id="UP000509367"/>
    </source>
</evidence>
<dbReference type="AlphaFoldDB" id="A0A6N1VL51"/>
<proteinExistence type="inferred from homology"/>
<accession>A0A6N1VL51</accession>
<keyword evidence="8" id="KW-1185">Reference proteome</keyword>